<protein>
    <submittedName>
        <fullName evidence="1">DUF1007 family protein</fullName>
    </submittedName>
</protein>
<dbReference type="Proteomes" id="UP001589628">
    <property type="component" value="Unassembled WGS sequence"/>
</dbReference>
<gene>
    <name evidence="1" type="ORF">ACFFLH_05280</name>
</gene>
<comment type="caution">
    <text evidence="1">The sequence shown here is derived from an EMBL/GenBank/DDBJ whole genome shotgun (WGS) entry which is preliminary data.</text>
</comment>
<dbReference type="InterPro" id="IPR010412">
    <property type="entry name" value="DUF1007"/>
</dbReference>
<keyword evidence="2" id="KW-1185">Reference proteome</keyword>
<accession>A0ABV5ZBB4</accession>
<organism evidence="1 2">
    <name type="scientific">Balneatrix alpica</name>
    <dbReference type="NCBI Taxonomy" id="75684"/>
    <lineage>
        <taxon>Bacteria</taxon>
        <taxon>Pseudomonadati</taxon>
        <taxon>Pseudomonadota</taxon>
        <taxon>Gammaproteobacteria</taxon>
        <taxon>Oceanospirillales</taxon>
        <taxon>Balneatrichaceae</taxon>
        <taxon>Balneatrix</taxon>
    </lineage>
</organism>
<evidence type="ECO:0000313" key="2">
    <source>
        <dbReference type="Proteomes" id="UP001589628"/>
    </source>
</evidence>
<proteinExistence type="predicted"/>
<reference evidence="1 2" key="1">
    <citation type="submission" date="2024-09" db="EMBL/GenBank/DDBJ databases">
        <authorList>
            <person name="Sun Q."/>
            <person name="Mori K."/>
        </authorList>
    </citation>
    <scope>NUCLEOTIDE SEQUENCE [LARGE SCALE GENOMIC DNA]</scope>
    <source>
        <strain evidence="1 2">ATCC 51285</strain>
    </source>
</reference>
<name>A0ABV5ZBB4_9GAMM</name>
<evidence type="ECO:0000313" key="1">
    <source>
        <dbReference type="EMBL" id="MFB9885814.1"/>
    </source>
</evidence>
<dbReference type="RefSeq" id="WP_027313874.1">
    <property type="nucleotide sequence ID" value="NZ_JBHLZN010000001.1"/>
</dbReference>
<sequence>MKMNLGLIGALLTGLLGQQVQAHPHVFIDYQVKWGVASEQLREVEVDWVLDPFTSTNVISQFDLNADGMIDSSEQAEVETFIKEVFAEGQYFLQLYQGDKPVALANLALAGLKPSMEGVSFTLLIEPAEAIALDQLRLAFWDPENYFDFAPAPERAWTWRGEAGNCQVKQIAPMDALDKSWELANWMQVACGKAS</sequence>
<dbReference type="EMBL" id="JBHLZN010000001">
    <property type="protein sequence ID" value="MFB9885814.1"/>
    <property type="molecule type" value="Genomic_DNA"/>
</dbReference>
<dbReference type="Pfam" id="PF06226">
    <property type="entry name" value="DUF1007"/>
    <property type="match status" value="1"/>
</dbReference>